<sequence length="210" mass="23536">MEEQMRLCIRLAIEDSGFHLHTSMDNKKKKSGEITCWWRLGLVRSKEASVEEGKIEAEGEDLRLRLRAGRVRRENGASAKGGVGWTLVRTGEARPASPSSCKRTGGTGRSGLLRADQGATERESVSLIESSLRMKRIEWSRKEELKLGTKLGIPTERNNTTFKDGERNLSHRGRQKSVGLRKDPAGGLEYKGYDHTIPKDKMIVGLYTLR</sequence>
<dbReference type="Proteomes" id="UP001552299">
    <property type="component" value="Unassembled WGS sequence"/>
</dbReference>
<proteinExistence type="predicted"/>
<comment type="caution">
    <text evidence="2">The sequence shown here is derived from an EMBL/GenBank/DDBJ whole genome shotgun (WGS) entry which is preliminary data.</text>
</comment>
<feature type="region of interest" description="Disordered" evidence="1">
    <location>
        <begin position="90"/>
        <end position="118"/>
    </location>
</feature>
<organism evidence="2 4">
    <name type="scientific">Dendrobium thyrsiflorum</name>
    <name type="common">Pinecone-like raceme dendrobium</name>
    <name type="synonym">Orchid</name>
    <dbReference type="NCBI Taxonomy" id="117978"/>
    <lineage>
        <taxon>Eukaryota</taxon>
        <taxon>Viridiplantae</taxon>
        <taxon>Streptophyta</taxon>
        <taxon>Embryophyta</taxon>
        <taxon>Tracheophyta</taxon>
        <taxon>Spermatophyta</taxon>
        <taxon>Magnoliopsida</taxon>
        <taxon>Liliopsida</taxon>
        <taxon>Asparagales</taxon>
        <taxon>Orchidaceae</taxon>
        <taxon>Epidendroideae</taxon>
        <taxon>Malaxideae</taxon>
        <taxon>Dendrobiinae</taxon>
        <taxon>Dendrobium</taxon>
    </lineage>
</organism>
<accession>A0ABD0VDV4</accession>
<dbReference type="AlphaFoldDB" id="A0ABD0VDV4"/>
<protein>
    <submittedName>
        <fullName evidence="2">Uncharacterized protein</fullName>
    </submittedName>
</protein>
<keyword evidence="4" id="KW-1185">Reference proteome</keyword>
<evidence type="ECO:0000313" key="4">
    <source>
        <dbReference type="Proteomes" id="UP001552299"/>
    </source>
</evidence>
<dbReference type="EMBL" id="JANQDX010000006">
    <property type="protein sequence ID" value="KAL0923270.1"/>
    <property type="molecule type" value="Genomic_DNA"/>
</dbReference>
<gene>
    <name evidence="2" type="ORF">M5K25_007318</name>
    <name evidence="3" type="ORF">M5K25_007319</name>
</gene>
<name>A0ABD0VDV4_DENTH</name>
<dbReference type="EMBL" id="JANQDX010000006">
    <property type="protein sequence ID" value="KAL0923269.1"/>
    <property type="molecule type" value="Genomic_DNA"/>
</dbReference>
<evidence type="ECO:0000313" key="3">
    <source>
        <dbReference type="EMBL" id="KAL0923270.1"/>
    </source>
</evidence>
<reference evidence="2 4" key="1">
    <citation type="journal article" date="2024" name="Plant Biotechnol. J.">
        <title>Dendrobium thyrsiflorum genome and its molecular insights into genes involved in important horticultural traits.</title>
        <authorList>
            <person name="Chen B."/>
            <person name="Wang J.Y."/>
            <person name="Zheng P.J."/>
            <person name="Li K.L."/>
            <person name="Liang Y.M."/>
            <person name="Chen X.F."/>
            <person name="Zhang C."/>
            <person name="Zhao X."/>
            <person name="He X."/>
            <person name="Zhang G.Q."/>
            <person name="Liu Z.J."/>
            <person name="Xu Q."/>
        </authorList>
    </citation>
    <scope>NUCLEOTIDE SEQUENCE [LARGE SCALE GENOMIC DNA]</scope>
    <source>
        <strain evidence="2">GZMU011</strain>
    </source>
</reference>
<evidence type="ECO:0000256" key="1">
    <source>
        <dbReference type="SAM" id="MobiDB-lite"/>
    </source>
</evidence>
<evidence type="ECO:0000313" key="2">
    <source>
        <dbReference type="EMBL" id="KAL0923269.1"/>
    </source>
</evidence>